<dbReference type="InterPro" id="IPR001962">
    <property type="entry name" value="Asn_synthase"/>
</dbReference>
<dbReference type="NCBIfam" id="TIGR01536">
    <property type="entry name" value="asn_synth_AEB"/>
    <property type="match status" value="1"/>
</dbReference>
<keyword evidence="8" id="KW-0061">Asparagine biosynthesis</keyword>
<reference evidence="12 13" key="1">
    <citation type="submission" date="2020-08" db="EMBL/GenBank/DDBJ databases">
        <title>Genomic Encyclopedia of Type Strains, Phase IV (KMG-V): Genome sequencing to study the core and pangenomes of soil and plant-associated prokaryotes.</title>
        <authorList>
            <person name="Whitman W."/>
        </authorList>
    </citation>
    <scope>NUCLEOTIDE SEQUENCE [LARGE SCALE GENOMIC DNA]</scope>
    <source>
        <strain evidence="12 13">X5P2</strain>
    </source>
</reference>
<keyword evidence="5 9" id="KW-0067">ATP-binding</keyword>
<feature type="binding site" evidence="9">
    <location>
        <position position="100"/>
    </location>
    <ligand>
        <name>L-glutamine</name>
        <dbReference type="ChEBI" id="CHEBI:58359"/>
    </ligand>
</feature>
<comment type="pathway">
    <text evidence="1">Amino-acid biosynthesis; L-asparagine biosynthesis; L-asparagine from L-aspartate (L-Gln route): step 1/1.</text>
</comment>
<evidence type="ECO:0000256" key="4">
    <source>
        <dbReference type="ARBA" id="ARBA00022741"/>
    </source>
</evidence>
<evidence type="ECO:0000256" key="9">
    <source>
        <dbReference type="PIRSR" id="PIRSR001589-2"/>
    </source>
</evidence>
<keyword evidence="4 9" id="KW-0547">Nucleotide-binding</keyword>
<feature type="binding site" evidence="9">
    <location>
        <position position="262"/>
    </location>
    <ligand>
        <name>ATP</name>
        <dbReference type="ChEBI" id="CHEBI:30616"/>
    </ligand>
</feature>
<evidence type="ECO:0000256" key="2">
    <source>
        <dbReference type="ARBA" id="ARBA00005752"/>
    </source>
</evidence>
<evidence type="ECO:0000256" key="1">
    <source>
        <dbReference type="ARBA" id="ARBA00005187"/>
    </source>
</evidence>
<keyword evidence="13" id="KW-1185">Reference proteome</keyword>
<dbReference type="InterPro" id="IPR033738">
    <property type="entry name" value="AsnB_N"/>
</dbReference>
<dbReference type="InterPro" id="IPR017932">
    <property type="entry name" value="GATase_2_dom"/>
</dbReference>
<dbReference type="InterPro" id="IPR014729">
    <property type="entry name" value="Rossmann-like_a/b/a_fold"/>
</dbReference>
<evidence type="ECO:0000256" key="6">
    <source>
        <dbReference type="ARBA" id="ARBA00022962"/>
    </source>
</evidence>
<dbReference type="Gene3D" id="3.60.20.10">
    <property type="entry name" value="Glutamine Phosphoribosylpyrophosphate, subunit 1, domain 1"/>
    <property type="match status" value="1"/>
</dbReference>
<evidence type="ECO:0000256" key="7">
    <source>
        <dbReference type="ARBA" id="ARBA00048741"/>
    </source>
</evidence>
<organism evidence="12 13">
    <name type="scientific">Tunturiibacter gelidiferens</name>
    <dbReference type="NCBI Taxonomy" id="3069689"/>
    <lineage>
        <taxon>Bacteria</taxon>
        <taxon>Pseudomonadati</taxon>
        <taxon>Acidobacteriota</taxon>
        <taxon>Terriglobia</taxon>
        <taxon>Terriglobales</taxon>
        <taxon>Acidobacteriaceae</taxon>
        <taxon>Tunturiibacter</taxon>
    </lineage>
</organism>
<dbReference type="Pfam" id="PF00733">
    <property type="entry name" value="Asn_synthase"/>
    <property type="match status" value="1"/>
</dbReference>
<comment type="catalytic activity">
    <reaction evidence="7">
        <text>L-aspartate + L-glutamine + ATP + H2O = L-asparagine + L-glutamate + AMP + diphosphate + H(+)</text>
        <dbReference type="Rhea" id="RHEA:12228"/>
        <dbReference type="ChEBI" id="CHEBI:15377"/>
        <dbReference type="ChEBI" id="CHEBI:15378"/>
        <dbReference type="ChEBI" id="CHEBI:29985"/>
        <dbReference type="ChEBI" id="CHEBI:29991"/>
        <dbReference type="ChEBI" id="CHEBI:30616"/>
        <dbReference type="ChEBI" id="CHEBI:33019"/>
        <dbReference type="ChEBI" id="CHEBI:58048"/>
        <dbReference type="ChEBI" id="CHEBI:58359"/>
        <dbReference type="ChEBI" id="CHEBI:456215"/>
        <dbReference type="EC" id="6.3.5.4"/>
    </reaction>
</comment>
<comment type="caution">
    <text evidence="12">The sequence shown here is derived from an EMBL/GenBank/DDBJ whole genome shotgun (WGS) entry which is preliminary data.</text>
</comment>
<sequence length="626" mass="70346">MCGISGKLNFAQDASVNPDLIRAMLATIRHRGPDDEGLYLGSGVGLGHRRLSIIDLSSGHQPLCNENGTVWIVFNGEIYNYQELRTFLLNKGHVFKTHTDTEVIVHLYEELGTQCLDRLRGMFAFAIWNENKKTLFLARDRVGIKPLYYCLTNESVVFASEIKSILADPEIKREVVPELIDRFLTFFYLPGEETLLKGVKKLAPGHYILVTNGNVEIRQYWDLQFSKPTEKPNLKHAESQLLSLLAESVEQHMIADVPVGVLLSGGVDSTAVLSFAAEKRDHGINSYTVGFSTPGVADERPYARLAADAFGTRHHEMTLSAADFGAFLPQYVWHMEEPVCEPPAIALYYVSKLASNDVKVLLSGEGGDEGFAGYSNYRNLLWLERVKSGLFPFSGTVAQGLSLGNSLFRLPQISKYVALTNAQFPSYYFSRTSNPYQHARNGLGSLYSADFARSIERESSLEPVRRLQAHVCGMNMLDAMLYIDTKTWLPDDLLIKADKMTMANSVELRVPLLDHKVLEFAAALPSNFKVRGFTTKYLAKKVLRTRVPRQILNRPKAGFPVPYENWLRGELRGLAHDILLDTRTTNRGYFDKGSLERLLRANEGQGSYSKEIFSLITLELWHRSFG</sequence>
<dbReference type="PIRSF" id="PIRSF001589">
    <property type="entry name" value="Asn_synthetase_glu-h"/>
    <property type="match status" value="1"/>
</dbReference>
<feature type="active site" description="For GATase activity" evidence="8">
    <location>
        <position position="2"/>
    </location>
</feature>
<dbReference type="GO" id="GO:0006529">
    <property type="term" value="P:asparagine biosynthetic process"/>
    <property type="evidence" value="ECO:0007669"/>
    <property type="project" value="UniProtKB-KW"/>
</dbReference>
<dbReference type="CDD" id="cd01991">
    <property type="entry name" value="Asn_synthase_B_C"/>
    <property type="match status" value="1"/>
</dbReference>
<evidence type="ECO:0000256" key="5">
    <source>
        <dbReference type="ARBA" id="ARBA00022840"/>
    </source>
</evidence>
<gene>
    <name evidence="12" type="ORF">HDF14_003583</name>
</gene>
<dbReference type="SUPFAM" id="SSF52402">
    <property type="entry name" value="Adenine nucleotide alpha hydrolases-like"/>
    <property type="match status" value="1"/>
</dbReference>
<evidence type="ECO:0000256" key="8">
    <source>
        <dbReference type="PIRSR" id="PIRSR001589-1"/>
    </source>
</evidence>
<dbReference type="Proteomes" id="UP000535182">
    <property type="component" value="Unassembled WGS sequence"/>
</dbReference>
<dbReference type="PROSITE" id="PS51278">
    <property type="entry name" value="GATASE_TYPE_2"/>
    <property type="match status" value="1"/>
</dbReference>
<dbReference type="AlphaFoldDB" id="A0A9X0QGV9"/>
<dbReference type="GO" id="GO:0004066">
    <property type="term" value="F:asparagine synthase (glutamine-hydrolyzing) activity"/>
    <property type="evidence" value="ECO:0007669"/>
    <property type="project" value="UniProtKB-EC"/>
</dbReference>
<dbReference type="PANTHER" id="PTHR43284:SF1">
    <property type="entry name" value="ASPARAGINE SYNTHETASE"/>
    <property type="match status" value="1"/>
</dbReference>
<keyword evidence="8" id="KW-0028">Amino-acid biosynthesis</keyword>
<dbReference type="EMBL" id="JACHEB010000008">
    <property type="protein sequence ID" value="MBB5329954.1"/>
    <property type="molecule type" value="Genomic_DNA"/>
</dbReference>
<feature type="site" description="Important for beta-aspartyl-AMP intermediate formation" evidence="10">
    <location>
        <position position="365"/>
    </location>
</feature>
<evidence type="ECO:0000256" key="3">
    <source>
        <dbReference type="ARBA" id="ARBA00012737"/>
    </source>
</evidence>
<evidence type="ECO:0000313" key="12">
    <source>
        <dbReference type="EMBL" id="MBB5329954.1"/>
    </source>
</evidence>
<dbReference type="RefSeq" id="WP_183978923.1">
    <property type="nucleotide sequence ID" value="NZ_JACHEB010000008.1"/>
</dbReference>
<dbReference type="Pfam" id="PF13537">
    <property type="entry name" value="GATase_7"/>
    <property type="match status" value="1"/>
</dbReference>
<evidence type="ECO:0000259" key="11">
    <source>
        <dbReference type="PROSITE" id="PS51278"/>
    </source>
</evidence>
<dbReference type="CDD" id="cd00712">
    <property type="entry name" value="AsnB"/>
    <property type="match status" value="1"/>
</dbReference>
<dbReference type="PANTHER" id="PTHR43284">
    <property type="entry name" value="ASPARAGINE SYNTHETASE (GLUTAMINE-HYDROLYZING)"/>
    <property type="match status" value="1"/>
</dbReference>
<dbReference type="EC" id="6.3.5.4" evidence="3"/>
<dbReference type="SUPFAM" id="SSF56235">
    <property type="entry name" value="N-terminal nucleophile aminohydrolases (Ntn hydrolases)"/>
    <property type="match status" value="1"/>
</dbReference>
<keyword evidence="12" id="KW-0436">Ligase</keyword>
<feature type="domain" description="Glutamine amidotransferase type-2" evidence="11">
    <location>
        <begin position="2"/>
        <end position="213"/>
    </location>
</feature>
<accession>A0A9X0QGV9</accession>
<dbReference type="GO" id="GO:0005524">
    <property type="term" value="F:ATP binding"/>
    <property type="evidence" value="ECO:0007669"/>
    <property type="project" value="UniProtKB-KW"/>
</dbReference>
<protein>
    <recommendedName>
        <fullName evidence="3">asparagine synthase (glutamine-hydrolyzing)</fullName>
        <ecNumber evidence="3">6.3.5.4</ecNumber>
    </recommendedName>
</protein>
<dbReference type="GO" id="GO:0005829">
    <property type="term" value="C:cytosol"/>
    <property type="evidence" value="ECO:0007669"/>
    <property type="project" value="TreeGrafter"/>
</dbReference>
<feature type="binding site" evidence="9">
    <location>
        <position position="289"/>
    </location>
    <ligand>
        <name>ATP</name>
        <dbReference type="ChEBI" id="CHEBI:30616"/>
    </ligand>
</feature>
<feature type="binding site" evidence="9">
    <location>
        <begin position="363"/>
        <end position="364"/>
    </location>
    <ligand>
        <name>ATP</name>
        <dbReference type="ChEBI" id="CHEBI:30616"/>
    </ligand>
</feature>
<dbReference type="InterPro" id="IPR051786">
    <property type="entry name" value="ASN_synthetase/amidase"/>
</dbReference>
<dbReference type="InterPro" id="IPR006426">
    <property type="entry name" value="Asn_synth_AEB"/>
</dbReference>
<comment type="similarity">
    <text evidence="2">Belongs to the asparagine synthetase family.</text>
</comment>
<evidence type="ECO:0000313" key="13">
    <source>
        <dbReference type="Proteomes" id="UP000535182"/>
    </source>
</evidence>
<name>A0A9X0QGV9_9BACT</name>
<dbReference type="Gene3D" id="3.40.50.620">
    <property type="entry name" value="HUPs"/>
    <property type="match status" value="1"/>
</dbReference>
<proteinExistence type="inferred from homology"/>
<keyword evidence="6 8" id="KW-0315">Glutamine amidotransferase</keyword>
<dbReference type="InterPro" id="IPR029055">
    <property type="entry name" value="Ntn_hydrolases_N"/>
</dbReference>
<evidence type="ECO:0000256" key="10">
    <source>
        <dbReference type="PIRSR" id="PIRSR001589-3"/>
    </source>
</evidence>